<dbReference type="InParanoid" id="G2YA86"/>
<accession>G2YA86</accession>
<proteinExistence type="predicted"/>
<dbReference type="EMBL" id="FQ790303">
    <property type="protein sequence ID" value="CCD34127.1"/>
    <property type="molecule type" value="Genomic_DNA"/>
</dbReference>
<protein>
    <submittedName>
        <fullName evidence="1">Uncharacterized protein</fullName>
    </submittedName>
</protein>
<gene>
    <name evidence="1" type="ORF">BofuT4_uP104700.1</name>
</gene>
<dbReference type="AlphaFoldDB" id="G2YA86"/>
<dbReference type="Proteomes" id="UP000008177">
    <property type="component" value="Unplaced contigs"/>
</dbReference>
<dbReference type="HOGENOM" id="CLU_3106080_0_0_1"/>
<evidence type="ECO:0000313" key="1">
    <source>
        <dbReference type="EMBL" id="CCD34127.1"/>
    </source>
</evidence>
<evidence type="ECO:0000313" key="2">
    <source>
        <dbReference type="Proteomes" id="UP000008177"/>
    </source>
</evidence>
<name>G2YA86_BOTF4</name>
<reference evidence="2" key="1">
    <citation type="journal article" date="2011" name="PLoS Genet.">
        <title>Genomic analysis of the necrotrophic fungal pathogens Sclerotinia sclerotiorum and Botrytis cinerea.</title>
        <authorList>
            <person name="Amselem J."/>
            <person name="Cuomo C.A."/>
            <person name="van Kan J.A."/>
            <person name="Viaud M."/>
            <person name="Benito E.P."/>
            <person name="Couloux A."/>
            <person name="Coutinho P.M."/>
            <person name="de Vries R.P."/>
            <person name="Dyer P.S."/>
            <person name="Fillinger S."/>
            <person name="Fournier E."/>
            <person name="Gout L."/>
            <person name="Hahn M."/>
            <person name="Kohn L."/>
            <person name="Lapalu N."/>
            <person name="Plummer K.M."/>
            <person name="Pradier J.M."/>
            <person name="Quevillon E."/>
            <person name="Sharon A."/>
            <person name="Simon A."/>
            <person name="ten Have A."/>
            <person name="Tudzynski B."/>
            <person name="Tudzynski P."/>
            <person name="Wincker P."/>
            <person name="Andrew M."/>
            <person name="Anthouard V."/>
            <person name="Beever R.E."/>
            <person name="Beffa R."/>
            <person name="Benoit I."/>
            <person name="Bouzid O."/>
            <person name="Brault B."/>
            <person name="Chen Z."/>
            <person name="Choquer M."/>
            <person name="Collemare J."/>
            <person name="Cotton P."/>
            <person name="Danchin E.G."/>
            <person name="Da Silva C."/>
            <person name="Gautier A."/>
            <person name="Giraud C."/>
            <person name="Giraud T."/>
            <person name="Gonzalez C."/>
            <person name="Grossetete S."/>
            <person name="Guldener U."/>
            <person name="Henrissat B."/>
            <person name="Howlett B.J."/>
            <person name="Kodira C."/>
            <person name="Kretschmer M."/>
            <person name="Lappartient A."/>
            <person name="Leroch M."/>
            <person name="Levis C."/>
            <person name="Mauceli E."/>
            <person name="Neuveglise C."/>
            <person name="Oeser B."/>
            <person name="Pearson M."/>
            <person name="Poulain J."/>
            <person name="Poussereau N."/>
            <person name="Quesneville H."/>
            <person name="Rascle C."/>
            <person name="Schumacher J."/>
            <person name="Segurens B."/>
            <person name="Sexton A."/>
            <person name="Silva E."/>
            <person name="Sirven C."/>
            <person name="Soanes D.M."/>
            <person name="Talbot N.J."/>
            <person name="Templeton M."/>
            <person name="Yandava C."/>
            <person name="Yarden O."/>
            <person name="Zeng Q."/>
            <person name="Rollins J.A."/>
            <person name="Lebrun M.H."/>
            <person name="Dickman M."/>
        </authorList>
    </citation>
    <scope>NUCLEOTIDE SEQUENCE [LARGE SCALE GENOMIC DNA]</scope>
    <source>
        <strain evidence="2">T4</strain>
    </source>
</reference>
<sequence length="51" mass="5861">MAILLIECHAVHWRTGERGSWYLLLSFTLCRFPKTAKFRGMTCFVKIAVAS</sequence>
<organism evidence="1 2">
    <name type="scientific">Botryotinia fuckeliana (strain T4)</name>
    <name type="common">Noble rot fungus</name>
    <name type="synonym">Botrytis cinerea</name>
    <dbReference type="NCBI Taxonomy" id="999810"/>
    <lineage>
        <taxon>Eukaryota</taxon>
        <taxon>Fungi</taxon>
        <taxon>Dikarya</taxon>
        <taxon>Ascomycota</taxon>
        <taxon>Pezizomycotina</taxon>
        <taxon>Leotiomycetes</taxon>
        <taxon>Helotiales</taxon>
        <taxon>Sclerotiniaceae</taxon>
        <taxon>Botrytis</taxon>
    </lineage>
</organism>